<feature type="transmembrane region" description="Helical" evidence="1">
    <location>
        <begin position="32"/>
        <end position="53"/>
    </location>
</feature>
<sequence length="168" mass="19974">MRLFPEPWGNYLVLDIVETNQPDAISWWPNTIGWQLLFIVVLLLVFKRIYFAIKRYQDDAYRRNALKCLIEIKHSSSQHCYLNYQQLPALLRTSALHAFDRSDITQLNGKNWEEWLDQQCEQSNFNKNCSGILHQLAYNPAFEISTEQLNSVINEISLWLKFHRRLND</sequence>
<keyword evidence="1" id="KW-0812">Transmembrane</keyword>
<protein>
    <submittedName>
        <fullName evidence="2">DUF4381 domain-containing protein</fullName>
    </submittedName>
</protein>
<name>A0ABY9TDZ6_9GAMM</name>
<dbReference type="EMBL" id="CP134146">
    <property type="protein sequence ID" value="WNC66879.1"/>
    <property type="molecule type" value="Genomic_DNA"/>
</dbReference>
<keyword evidence="1" id="KW-0472">Membrane</keyword>
<keyword evidence="1" id="KW-1133">Transmembrane helix</keyword>
<dbReference type="RefSeq" id="WP_348386044.1">
    <property type="nucleotide sequence ID" value="NZ_CP134146.1"/>
</dbReference>
<dbReference type="Proteomes" id="UP001248581">
    <property type="component" value="Chromosome"/>
</dbReference>
<evidence type="ECO:0000256" key="1">
    <source>
        <dbReference type="SAM" id="Phobius"/>
    </source>
</evidence>
<keyword evidence="3" id="KW-1185">Reference proteome</keyword>
<gene>
    <name evidence="2" type="ORF">RI845_10045</name>
</gene>
<reference evidence="3" key="1">
    <citation type="submission" date="2023-09" db="EMBL/GenBank/DDBJ databases">
        <authorList>
            <person name="Li S."/>
            <person name="Li X."/>
            <person name="Zhang C."/>
            <person name="Zhao Z."/>
        </authorList>
    </citation>
    <scope>NUCLEOTIDE SEQUENCE [LARGE SCALE GENOMIC DNA]</scope>
    <source>
        <strain evidence="3">SQ345</strain>
    </source>
</reference>
<evidence type="ECO:0000313" key="3">
    <source>
        <dbReference type="Proteomes" id="UP001248581"/>
    </source>
</evidence>
<dbReference type="InterPro" id="IPR025489">
    <property type="entry name" value="DUF4381"/>
</dbReference>
<proteinExistence type="predicted"/>
<accession>A0ABY9TDZ6</accession>
<evidence type="ECO:0000313" key="2">
    <source>
        <dbReference type="EMBL" id="WNC66879.1"/>
    </source>
</evidence>
<dbReference type="Pfam" id="PF14316">
    <property type="entry name" value="DUF4381"/>
    <property type="match status" value="1"/>
</dbReference>
<organism evidence="2 3">
    <name type="scientific">Thalassotalea nanhaiensis</name>
    <dbReference type="NCBI Taxonomy" id="3065648"/>
    <lineage>
        <taxon>Bacteria</taxon>
        <taxon>Pseudomonadati</taxon>
        <taxon>Pseudomonadota</taxon>
        <taxon>Gammaproteobacteria</taxon>
        <taxon>Alteromonadales</taxon>
        <taxon>Colwelliaceae</taxon>
        <taxon>Thalassotalea</taxon>
    </lineage>
</organism>